<feature type="transmembrane region" description="Helical" evidence="5">
    <location>
        <begin position="318"/>
        <end position="337"/>
    </location>
</feature>
<dbReference type="Pfam" id="PF07690">
    <property type="entry name" value="MFS_1"/>
    <property type="match status" value="1"/>
</dbReference>
<keyword evidence="8" id="KW-1185">Reference proteome</keyword>
<feature type="transmembrane region" description="Helical" evidence="5">
    <location>
        <begin position="236"/>
        <end position="255"/>
    </location>
</feature>
<keyword evidence="2 5" id="KW-0812">Transmembrane</keyword>
<evidence type="ECO:0000256" key="3">
    <source>
        <dbReference type="ARBA" id="ARBA00022989"/>
    </source>
</evidence>
<feature type="transmembrane region" description="Helical" evidence="5">
    <location>
        <begin position="114"/>
        <end position="136"/>
    </location>
</feature>
<dbReference type="OrthoDB" id="440553at2759"/>
<feature type="transmembrane region" description="Helical" evidence="5">
    <location>
        <begin position="179"/>
        <end position="197"/>
    </location>
</feature>
<reference evidence="7 8" key="1">
    <citation type="submission" date="2016-07" db="EMBL/GenBank/DDBJ databases">
        <title>Pervasive Adenine N6-methylation of Active Genes in Fungi.</title>
        <authorList>
            <consortium name="DOE Joint Genome Institute"/>
            <person name="Mondo S.J."/>
            <person name="Dannebaum R.O."/>
            <person name="Kuo R.C."/>
            <person name="Labutti K."/>
            <person name="Haridas S."/>
            <person name="Kuo A."/>
            <person name="Salamov A."/>
            <person name="Ahrendt S.R."/>
            <person name="Lipzen A."/>
            <person name="Sullivan W."/>
            <person name="Andreopoulos W.B."/>
            <person name="Clum A."/>
            <person name="Lindquist E."/>
            <person name="Daum C."/>
            <person name="Ramamoorthy G.K."/>
            <person name="Gryganskyi A."/>
            <person name="Culley D."/>
            <person name="Magnuson J.K."/>
            <person name="James T.Y."/>
            <person name="O'Malley M.A."/>
            <person name="Stajich J.E."/>
            <person name="Spatafora J.W."/>
            <person name="Visel A."/>
            <person name="Grigoriev I.V."/>
        </authorList>
    </citation>
    <scope>NUCLEOTIDE SEQUENCE [LARGE SCALE GENOMIC DNA]</scope>
    <source>
        <strain evidence="7 8">NRRL 2496</strain>
    </source>
</reference>
<keyword evidence="3 5" id="KW-1133">Transmembrane helix</keyword>
<dbReference type="SUPFAM" id="SSF103473">
    <property type="entry name" value="MFS general substrate transporter"/>
    <property type="match status" value="1"/>
</dbReference>
<organism evidence="7 8">
    <name type="scientific">Syncephalastrum racemosum</name>
    <name type="common">Filamentous fungus</name>
    <dbReference type="NCBI Taxonomy" id="13706"/>
    <lineage>
        <taxon>Eukaryota</taxon>
        <taxon>Fungi</taxon>
        <taxon>Fungi incertae sedis</taxon>
        <taxon>Mucoromycota</taxon>
        <taxon>Mucoromycotina</taxon>
        <taxon>Mucoromycetes</taxon>
        <taxon>Mucorales</taxon>
        <taxon>Syncephalastraceae</taxon>
        <taxon>Syncephalastrum</taxon>
    </lineage>
</organism>
<dbReference type="OMA" id="WHYLGLV"/>
<dbReference type="PANTHER" id="PTHR23502">
    <property type="entry name" value="MAJOR FACILITATOR SUPERFAMILY"/>
    <property type="match status" value="1"/>
</dbReference>
<feature type="domain" description="Major facilitator superfamily (MFS) profile" evidence="6">
    <location>
        <begin position="23"/>
        <end position="354"/>
    </location>
</feature>
<evidence type="ECO:0000256" key="1">
    <source>
        <dbReference type="ARBA" id="ARBA00004141"/>
    </source>
</evidence>
<dbReference type="PROSITE" id="PS50850">
    <property type="entry name" value="MFS"/>
    <property type="match status" value="1"/>
</dbReference>
<feature type="transmembrane region" description="Helical" evidence="5">
    <location>
        <begin position="148"/>
        <end position="173"/>
    </location>
</feature>
<name>A0A1X2GZ44_SYNRA</name>
<dbReference type="PROSITE" id="PS51257">
    <property type="entry name" value="PROKAR_LIPOPROTEIN"/>
    <property type="match status" value="1"/>
</dbReference>
<comment type="caution">
    <text evidence="7">The sequence shown here is derived from an EMBL/GenBank/DDBJ whole genome shotgun (WGS) entry which is preliminary data.</text>
</comment>
<evidence type="ECO:0000313" key="8">
    <source>
        <dbReference type="Proteomes" id="UP000242180"/>
    </source>
</evidence>
<dbReference type="GO" id="GO:0022857">
    <property type="term" value="F:transmembrane transporter activity"/>
    <property type="evidence" value="ECO:0007669"/>
    <property type="project" value="InterPro"/>
</dbReference>
<proteinExistence type="predicted"/>
<evidence type="ECO:0000259" key="6">
    <source>
        <dbReference type="PROSITE" id="PS50850"/>
    </source>
</evidence>
<dbReference type="STRING" id="13706.A0A1X2GZ44"/>
<feature type="transmembrane region" description="Helical" evidence="5">
    <location>
        <begin position="89"/>
        <end position="108"/>
    </location>
</feature>
<protein>
    <submittedName>
        <fullName evidence="7">Major facilitator superfamily domain-containing protein</fullName>
    </submittedName>
</protein>
<evidence type="ECO:0000256" key="5">
    <source>
        <dbReference type="SAM" id="Phobius"/>
    </source>
</evidence>
<keyword evidence="4 5" id="KW-0472">Membrane</keyword>
<evidence type="ECO:0000256" key="4">
    <source>
        <dbReference type="ARBA" id="ARBA00023136"/>
    </source>
</evidence>
<dbReference type="PANTHER" id="PTHR23502:SF5">
    <property type="entry name" value="QUINIDINE RESISTANCE PROTEIN 3"/>
    <property type="match status" value="1"/>
</dbReference>
<feature type="transmembrane region" description="Helical" evidence="5">
    <location>
        <begin position="58"/>
        <end position="77"/>
    </location>
</feature>
<dbReference type="InParanoid" id="A0A1X2GZ44"/>
<dbReference type="Proteomes" id="UP000242180">
    <property type="component" value="Unassembled WGS sequence"/>
</dbReference>
<accession>A0A1X2GZ44</accession>
<sequence length="354" mass="38834">MPLVTRNVAPDPKLLPHSHKYLILLTVSVAGCLSPMATTIYLPALIDMQEAFDTSDTAMNASLALFIFVTAFFPLIWAAFGDAIGRRPIYLISIFIAVIANVGCALSTNVVMLIVFRAVTGIGSSSVMSMGAGSISDIFEAEERGRAFAYYTTGPMLGPALAPIIGGYLNLAFGWQSNFWFLAIAFFCVWLGILCFLPETWRPKASPQASVKSGRASRKTKKASVRVINPLVAVKLLRYPNVVLVVLFSGFFANFSRIYTEQYKLDTGTVGLCYLPQAIGSIVGGNTGGRLSDKTYKRRIHSVDKSKIYPEMRINGPFLYFAFVLQLFAQIAYGWCIQMNVHYAVGLVCLFFGN</sequence>
<feature type="transmembrane region" description="Helical" evidence="5">
    <location>
        <begin position="21"/>
        <end position="46"/>
    </location>
</feature>
<dbReference type="InterPro" id="IPR020846">
    <property type="entry name" value="MFS_dom"/>
</dbReference>
<comment type="subcellular location">
    <subcellularLocation>
        <location evidence="1">Membrane</location>
        <topology evidence="1">Multi-pass membrane protein</topology>
    </subcellularLocation>
</comment>
<dbReference type="GO" id="GO:0005886">
    <property type="term" value="C:plasma membrane"/>
    <property type="evidence" value="ECO:0007669"/>
    <property type="project" value="TreeGrafter"/>
</dbReference>
<evidence type="ECO:0000313" key="7">
    <source>
        <dbReference type="EMBL" id="ORY89210.1"/>
    </source>
</evidence>
<evidence type="ECO:0000256" key="2">
    <source>
        <dbReference type="ARBA" id="ARBA00022692"/>
    </source>
</evidence>
<dbReference type="InterPro" id="IPR036259">
    <property type="entry name" value="MFS_trans_sf"/>
</dbReference>
<gene>
    <name evidence="7" type="ORF">BCR43DRAFT_448460</name>
</gene>
<dbReference type="AlphaFoldDB" id="A0A1X2GZ44"/>
<dbReference type="Gene3D" id="1.20.1720.10">
    <property type="entry name" value="Multidrug resistance protein D"/>
    <property type="match status" value="1"/>
</dbReference>
<dbReference type="EMBL" id="MCGN01000017">
    <property type="protein sequence ID" value="ORY89210.1"/>
    <property type="molecule type" value="Genomic_DNA"/>
</dbReference>
<dbReference type="InterPro" id="IPR011701">
    <property type="entry name" value="MFS"/>
</dbReference>